<dbReference type="Pfam" id="PF19631">
    <property type="entry name" value="Trypco2"/>
    <property type="match status" value="1"/>
</dbReference>
<proteinExistence type="predicted"/>
<organism evidence="3 4">
    <name type="scientific">Streptomyces ziwulingensis</name>
    <dbReference type="NCBI Taxonomy" id="1045501"/>
    <lineage>
        <taxon>Bacteria</taxon>
        <taxon>Bacillati</taxon>
        <taxon>Actinomycetota</taxon>
        <taxon>Actinomycetes</taxon>
        <taxon>Kitasatosporales</taxon>
        <taxon>Streptomycetaceae</taxon>
        <taxon>Streptomyces</taxon>
    </lineage>
</organism>
<gene>
    <name evidence="3" type="ORF">GCM10023220_67920</name>
</gene>
<dbReference type="RefSeq" id="WP_345624547.1">
    <property type="nucleotide sequence ID" value="NZ_BAABIG010000090.1"/>
</dbReference>
<feature type="domain" description="Trypsin-co-occurring" evidence="2">
    <location>
        <begin position="6"/>
        <end position="82"/>
    </location>
</feature>
<name>A0ABP9D4R0_9ACTN</name>
<accession>A0ABP9D4R0</accession>
<evidence type="ECO:0000313" key="4">
    <source>
        <dbReference type="Proteomes" id="UP001501265"/>
    </source>
</evidence>
<feature type="region of interest" description="Disordered" evidence="1">
    <location>
        <begin position="66"/>
        <end position="120"/>
    </location>
</feature>
<protein>
    <recommendedName>
        <fullName evidence="2">Trypsin-co-occurring domain-containing protein</fullName>
    </recommendedName>
</protein>
<reference evidence="4" key="1">
    <citation type="journal article" date="2019" name="Int. J. Syst. Evol. Microbiol.">
        <title>The Global Catalogue of Microorganisms (GCM) 10K type strain sequencing project: providing services to taxonomists for standard genome sequencing and annotation.</title>
        <authorList>
            <consortium name="The Broad Institute Genomics Platform"/>
            <consortium name="The Broad Institute Genome Sequencing Center for Infectious Disease"/>
            <person name="Wu L."/>
            <person name="Ma J."/>
        </authorList>
    </citation>
    <scope>NUCLEOTIDE SEQUENCE [LARGE SCALE GENOMIC DNA]</scope>
    <source>
        <strain evidence="4">JCM 18081</strain>
    </source>
</reference>
<keyword evidence="4" id="KW-1185">Reference proteome</keyword>
<evidence type="ECO:0000313" key="3">
    <source>
        <dbReference type="EMBL" id="GAA4824551.1"/>
    </source>
</evidence>
<dbReference type="EMBL" id="BAABIG010000090">
    <property type="protein sequence ID" value="GAA4824551.1"/>
    <property type="molecule type" value="Genomic_DNA"/>
</dbReference>
<dbReference type="Proteomes" id="UP001501265">
    <property type="component" value="Unassembled WGS sequence"/>
</dbReference>
<dbReference type="InterPro" id="IPR045608">
    <property type="entry name" value="Trypco2"/>
</dbReference>
<evidence type="ECO:0000259" key="2">
    <source>
        <dbReference type="Pfam" id="PF19631"/>
    </source>
</evidence>
<evidence type="ECO:0000256" key="1">
    <source>
        <dbReference type="SAM" id="MobiDB-lite"/>
    </source>
</evidence>
<sequence length="120" mass="12806">MPEELELAAAVQLVRAELLRAAADAADEELRFAVGPIGMEFTVELRRDVRAKTGFKAWVVSADVDGGAGRTRTHKVSLTLTPTRPDGTSVEISRDLPAPENGGRRPADDESALFAPPDPA</sequence>
<comment type="caution">
    <text evidence="3">The sequence shown here is derived from an EMBL/GenBank/DDBJ whole genome shotgun (WGS) entry which is preliminary data.</text>
</comment>